<keyword evidence="3" id="KW-1185">Reference proteome</keyword>
<evidence type="ECO:0000256" key="1">
    <source>
        <dbReference type="SAM" id="Phobius"/>
    </source>
</evidence>
<keyword evidence="1" id="KW-0812">Transmembrane</keyword>
<sequence>MAAAFLHASGRGPARRWVAVRVPDLEALRPGDFVKVRGNGNPLHTGGRAVVVAVHREDSPPWRIVALDLRYSARGAAVRVDLSGGGELARWETPWSPEQNVEETPHHELLAPGAAHVDGRGSRRRVVVVAGLVVLVVAGVLTTWGQQRTPPNPVVVQRALQEGVRGTGSASGAPSQTSTATATRVAASATLVAWSAGPVPVVAGLDGTTAPQQLAGIVPAEGCRDAYVRDLLSYLPIGQRVDVAGAGWYRTDDGLDVNEELVRTGVAVPDPASAGTTSTDTEHLGTVQRLAADAPRC</sequence>
<dbReference type="Proteomes" id="UP001555826">
    <property type="component" value="Unassembled WGS sequence"/>
</dbReference>
<gene>
    <name evidence="2" type="ORF">AB1207_07425</name>
</gene>
<name>A0ABV3P4X3_9ACTN</name>
<keyword evidence="1" id="KW-0472">Membrane</keyword>
<dbReference type="EMBL" id="JBFNQN010000004">
    <property type="protein sequence ID" value="MEW9264572.1"/>
    <property type="molecule type" value="Genomic_DNA"/>
</dbReference>
<organism evidence="2 3">
    <name type="scientific">Kineococcus endophyticus</name>
    <dbReference type="NCBI Taxonomy" id="1181883"/>
    <lineage>
        <taxon>Bacteria</taxon>
        <taxon>Bacillati</taxon>
        <taxon>Actinomycetota</taxon>
        <taxon>Actinomycetes</taxon>
        <taxon>Kineosporiales</taxon>
        <taxon>Kineosporiaceae</taxon>
        <taxon>Kineococcus</taxon>
    </lineage>
</organism>
<protein>
    <submittedName>
        <fullName evidence="2">Uncharacterized protein</fullName>
    </submittedName>
</protein>
<keyword evidence="1" id="KW-1133">Transmembrane helix</keyword>
<feature type="transmembrane region" description="Helical" evidence="1">
    <location>
        <begin position="126"/>
        <end position="145"/>
    </location>
</feature>
<comment type="caution">
    <text evidence="2">The sequence shown here is derived from an EMBL/GenBank/DDBJ whole genome shotgun (WGS) entry which is preliminary data.</text>
</comment>
<accession>A0ABV3P4X3</accession>
<reference evidence="2 3" key="1">
    <citation type="submission" date="2024-07" db="EMBL/GenBank/DDBJ databases">
        <authorList>
            <person name="Thanompreechachai J."/>
            <person name="Duangmal K."/>
        </authorList>
    </citation>
    <scope>NUCLEOTIDE SEQUENCE [LARGE SCALE GENOMIC DNA]</scope>
    <source>
        <strain evidence="2 3">KCTC 19886</strain>
    </source>
</reference>
<evidence type="ECO:0000313" key="3">
    <source>
        <dbReference type="Proteomes" id="UP001555826"/>
    </source>
</evidence>
<evidence type="ECO:0000313" key="2">
    <source>
        <dbReference type="EMBL" id="MEW9264572.1"/>
    </source>
</evidence>
<dbReference type="RefSeq" id="WP_367637318.1">
    <property type="nucleotide sequence ID" value="NZ_JBFNQN010000004.1"/>
</dbReference>
<proteinExistence type="predicted"/>